<feature type="signal peptide" evidence="1">
    <location>
        <begin position="1"/>
        <end position="23"/>
    </location>
</feature>
<dbReference type="PANTHER" id="PTHR43798">
    <property type="entry name" value="MONOACYLGLYCEROL LIPASE"/>
    <property type="match status" value="1"/>
</dbReference>
<dbReference type="InterPro" id="IPR050266">
    <property type="entry name" value="AB_hydrolase_sf"/>
</dbReference>
<sequence length="275" mass="31129">MKINKHVTSFVCSVFFLFNLTIAQSQINYGSNNGQYIQIDNLDIYYEKYGVGTPTILLHGGLGSISDFKNVIPELSKHYQLYAIDSPGHGRSQYLDSMSYNNLAKYVVKFLVKLDLNKVNIIGYSDGAIIGIHVAHLAPNRIDKLIFGAGALNPKASKPEGLKMLQNFSPKLLPEEFAIAYREKSPNPDQWENFIYASKRMWLDEVWIPDELISNLKCKVLVLFGDRDPFIHLNHSVEIHTKLSNSELCILPDIGHEIFSNPELVNPMILNFLSK</sequence>
<gene>
    <name evidence="3" type="ORF">RXV94_10030</name>
</gene>
<dbReference type="InterPro" id="IPR029058">
    <property type="entry name" value="AB_hydrolase_fold"/>
</dbReference>
<dbReference type="SUPFAM" id="SSF53474">
    <property type="entry name" value="alpha/beta-Hydrolases"/>
    <property type="match status" value="1"/>
</dbReference>
<dbReference type="InterPro" id="IPR000073">
    <property type="entry name" value="AB_hydrolase_1"/>
</dbReference>
<dbReference type="EMBL" id="JAWHTF010000005">
    <property type="protein sequence ID" value="MDU8886499.1"/>
    <property type="molecule type" value="Genomic_DNA"/>
</dbReference>
<dbReference type="Gene3D" id="3.40.50.1820">
    <property type="entry name" value="alpha/beta hydrolase"/>
    <property type="match status" value="1"/>
</dbReference>
<keyword evidence="1" id="KW-0732">Signal</keyword>
<proteinExistence type="predicted"/>
<evidence type="ECO:0000259" key="2">
    <source>
        <dbReference type="Pfam" id="PF00561"/>
    </source>
</evidence>
<keyword evidence="3" id="KW-0378">Hydrolase</keyword>
<evidence type="ECO:0000313" key="3">
    <source>
        <dbReference type="EMBL" id="MDU8886499.1"/>
    </source>
</evidence>
<dbReference type="Pfam" id="PF00561">
    <property type="entry name" value="Abhydrolase_1"/>
    <property type="match status" value="1"/>
</dbReference>
<comment type="caution">
    <text evidence="3">The sequence shown here is derived from an EMBL/GenBank/DDBJ whole genome shotgun (WGS) entry which is preliminary data.</text>
</comment>
<feature type="chain" id="PRO_5046393262" evidence="1">
    <location>
        <begin position="24"/>
        <end position="275"/>
    </location>
</feature>
<organism evidence="3 4">
    <name type="scientific">Gilvirhabdus luticola</name>
    <dbReference type="NCBI Taxonomy" id="3079858"/>
    <lineage>
        <taxon>Bacteria</taxon>
        <taxon>Pseudomonadati</taxon>
        <taxon>Bacteroidota</taxon>
        <taxon>Flavobacteriia</taxon>
        <taxon>Flavobacteriales</taxon>
        <taxon>Flavobacteriaceae</taxon>
        <taxon>Gilvirhabdus</taxon>
    </lineage>
</organism>
<keyword evidence="4" id="KW-1185">Reference proteome</keyword>
<dbReference type="Proteomes" id="UP001268651">
    <property type="component" value="Unassembled WGS sequence"/>
</dbReference>
<protein>
    <submittedName>
        <fullName evidence="3">Alpha/beta hydrolase</fullName>
    </submittedName>
</protein>
<name>A0ABU3U855_9FLAO</name>
<accession>A0ABU3U855</accession>
<dbReference type="RefSeq" id="WP_316662568.1">
    <property type="nucleotide sequence ID" value="NZ_JAWHTF010000005.1"/>
</dbReference>
<reference evidence="3 4" key="1">
    <citation type="submission" date="2023-10" db="EMBL/GenBank/DDBJ databases">
        <title>Marimonas sp. nov. isolated from tidal mud flat.</title>
        <authorList>
            <person name="Jaincy N.J."/>
            <person name="Srinivasan S."/>
            <person name="Lee S.-S."/>
        </authorList>
    </citation>
    <scope>NUCLEOTIDE SEQUENCE [LARGE SCALE GENOMIC DNA]</scope>
    <source>
        <strain evidence="3 4">MJ-SS3</strain>
    </source>
</reference>
<feature type="domain" description="AB hydrolase-1" evidence="2">
    <location>
        <begin position="56"/>
        <end position="156"/>
    </location>
</feature>
<dbReference type="GO" id="GO:0016787">
    <property type="term" value="F:hydrolase activity"/>
    <property type="evidence" value="ECO:0007669"/>
    <property type="project" value="UniProtKB-KW"/>
</dbReference>
<evidence type="ECO:0000256" key="1">
    <source>
        <dbReference type="SAM" id="SignalP"/>
    </source>
</evidence>
<evidence type="ECO:0000313" key="4">
    <source>
        <dbReference type="Proteomes" id="UP001268651"/>
    </source>
</evidence>